<name>A0ABS7P9T0_9SPHN</name>
<dbReference type="EMBL" id="JAHWXP010000001">
    <property type="protein sequence ID" value="MBY8335822.1"/>
    <property type="molecule type" value="Genomic_DNA"/>
</dbReference>
<protein>
    <submittedName>
        <fullName evidence="2">Uncharacterized protein</fullName>
    </submittedName>
</protein>
<feature type="chain" id="PRO_5046033125" evidence="1">
    <location>
        <begin position="29"/>
        <end position="218"/>
    </location>
</feature>
<dbReference type="RefSeq" id="WP_222823579.1">
    <property type="nucleotide sequence ID" value="NZ_JAHWXP010000001.1"/>
</dbReference>
<sequence>MFAIRHFSLSMAGAACALALGIAVPAAAQPSAKETRQAHNVLVDYSTCVADAEPEITRAFVLTDGADAARVDGVKRLFDSRCMGFNHGKLKMEDFLFRGALAQRLIEKTLASDALDNVADLEALNATYAGEGPAAQGHTLMYRIGECIARADAAGARTLFATRMGSDKEKAAIRALAPVISGCVPAGQEVQIDRARLRFGLATMYYRLAARLTGQGAE</sequence>
<reference evidence="2 3" key="1">
    <citation type="submission" date="2021-07" db="EMBL/GenBank/DDBJ databases">
        <title>Alteriqipengyuania abyssalis NZ-12B nov, sp.nov isolated from deep sea sponge in pacific ocean.</title>
        <authorList>
            <person name="Tareen S."/>
            <person name="Wink J."/>
        </authorList>
    </citation>
    <scope>NUCLEOTIDE SEQUENCE [LARGE SCALE GENOMIC DNA]</scope>
    <source>
        <strain evidence="2 3">NZ-12B</strain>
    </source>
</reference>
<organism evidence="2 3">
    <name type="scientific">Alteriqipengyuania abyssalis</name>
    <dbReference type="NCBI Taxonomy" id="2860200"/>
    <lineage>
        <taxon>Bacteria</taxon>
        <taxon>Pseudomonadati</taxon>
        <taxon>Pseudomonadota</taxon>
        <taxon>Alphaproteobacteria</taxon>
        <taxon>Sphingomonadales</taxon>
        <taxon>Erythrobacteraceae</taxon>
        <taxon>Alteriqipengyuania</taxon>
    </lineage>
</organism>
<keyword evidence="1" id="KW-0732">Signal</keyword>
<feature type="signal peptide" evidence="1">
    <location>
        <begin position="1"/>
        <end position="28"/>
    </location>
</feature>
<comment type="caution">
    <text evidence="2">The sequence shown here is derived from an EMBL/GenBank/DDBJ whole genome shotgun (WGS) entry which is preliminary data.</text>
</comment>
<evidence type="ECO:0000313" key="3">
    <source>
        <dbReference type="Proteomes" id="UP000759298"/>
    </source>
</evidence>
<keyword evidence="3" id="KW-1185">Reference proteome</keyword>
<dbReference type="PROSITE" id="PS51257">
    <property type="entry name" value="PROKAR_LIPOPROTEIN"/>
    <property type="match status" value="1"/>
</dbReference>
<gene>
    <name evidence="2" type="ORF">KYN89_02050</name>
</gene>
<evidence type="ECO:0000313" key="2">
    <source>
        <dbReference type="EMBL" id="MBY8335822.1"/>
    </source>
</evidence>
<proteinExistence type="predicted"/>
<dbReference type="Proteomes" id="UP000759298">
    <property type="component" value="Unassembled WGS sequence"/>
</dbReference>
<evidence type="ECO:0000256" key="1">
    <source>
        <dbReference type="SAM" id="SignalP"/>
    </source>
</evidence>
<accession>A0ABS7P9T0</accession>